<proteinExistence type="predicted"/>
<evidence type="ECO:0000313" key="1">
    <source>
        <dbReference type="EMBL" id="KAJ8882144.1"/>
    </source>
</evidence>
<reference evidence="1 2" key="1">
    <citation type="submission" date="2023-02" db="EMBL/GenBank/DDBJ databases">
        <title>LHISI_Scaffold_Assembly.</title>
        <authorList>
            <person name="Stuart O.P."/>
            <person name="Cleave R."/>
            <person name="Magrath M.J.L."/>
            <person name="Mikheyev A.S."/>
        </authorList>
    </citation>
    <scope>NUCLEOTIDE SEQUENCE [LARGE SCALE GENOMIC DNA]</scope>
    <source>
        <strain evidence="1">Daus_M_001</strain>
        <tissue evidence="1">Leg muscle</tissue>
    </source>
</reference>
<evidence type="ECO:0000313" key="2">
    <source>
        <dbReference type="Proteomes" id="UP001159363"/>
    </source>
</evidence>
<dbReference type="EMBL" id="JARBHB010000006">
    <property type="protein sequence ID" value="KAJ8882144.1"/>
    <property type="molecule type" value="Genomic_DNA"/>
</dbReference>
<organism evidence="1 2">
    <name type="scientific">Dryococelus australis</name>
    <dbReference type="NCBI Taxonomy" id="614101"/>
    <lineage>
        <taxon>Eukaryota</taxon>
        <taxon>Metazoa</taxon>
        <taxon>Ecdysozoa</taxon>
        <taxon>Arthropoda</taxon>
        <taxon>Hexapoda</taxon>
        <taxon>Insecta</taxon>
        <taxon>Pterygota</taxon>
        <taxon>Neoptera</taxon>
        <taxon>Polyneoptera</taxon>
        <taxon>Phasmatodea</taxon>
        <taxon>Verophasmatodea</taxon>
        <taxon>Anareolatae</taxon>
        <taxon>Phasmatidae</taxon>
        <taxon>Eurycanthinae</taxon>
        <taxon>Dryococelus</taxon>
    </lineage>
</organism>
<protein>
    <submittedName>
        <fullName evidence="1">Uncharacterized protein</fullName>
    </submittedName>
</protein>
<gene>
    <name evidence="1" type="ORF">PR048_018632</name>
</gene>
<sequence>MTQLAARASMQINEIRSAIDEGRMQHEVATHLIGATGEFEWGREDFLSYSECFEQFLKLNAISEDKKVLLFSTVVGAEIYEILKSLLVPDLPSEKLYAKLVAALQMLFSPKLMVIAECFKFNSHCHKPAETSCDFKEFLNDALQDGFVCGLKNEYIKKKK</sequence>
<name>A0ABQ9HD08_9NEOP</name>
<comment type="caution">
    <text evidence="1">The sequence shown here is derived from an EMBL/GenBank/DDBJ whole genome shotgun (WGS) entry which is preliminary data.</text>
</comment>
<dbReference type="Proteomes" id="UP001159363">
    <property type="component" value="Chromosome 5"/>
</dbReference>
<accession>A0ABQ9HD08</accession>
<keyword evidence="2" id="KW-1185">Reference proteome</keyword>